<evidence type="ECO:0000259" key="4">
    <source>
        <dbReference type="PROSITE" id="PS50949"/>
    </source>
</evidence>
<dbReference type="InterPro" id="IPR011711">
    <property type="entry name" value="GntR_C"/>
</dbReference>
<dbReference type="InterPro" id="IPR036390">
    <property type="entry name" value="WH_DNA-bd_sf"/>
</dbReference>
<dbReference type="SUPFAM" id="SSF48008">
    <property type="entry name" value="GntR ligand-binding domain-like"/>
    <property type="match status" value="1"/>
</dbReference>
<dbReference type="SMART" id="SM00895">
    <property type="entry name" value="FCD"/>
    <property type="match status" value="1"/>
</dbReference>
<dbReference type="InterPro" id="IPR000524">
    <property type="entry name" value="Tscrpt_reg_HTH_GntR"/>
</dbReference>
<protein>
    <submittedName>
        <fullName evidence="5">FadR family transcriptional regulator</fullName>
    </submittedName>
</protein>
<keyword evidence="2" id="KW-0238">DNA-binding</keyword>
<dbReference type="SMART" id="SM00345">
    <property type="entry name" value="HTH_GNTR"/>
    <property type="match status" value="1"/>
</dbReference>
<dbReference type="Proteomes" id="UP000321805">
    <property type="component" value="Chromosome"/>
</dbReference>
<dbReference type="KEGG" id="bsol:FSW04_12795"/>
<keyword evidence="3" id="KW-0804">Transcription</keyword>
<dbReference type="Gene3D" id="1.20.120.530">
    <property type="entry name" value="GntR ligand-binding domain-like"/>
    <property type="match status" value="1"/>
</dbReference>
<dbReference type="EMBL" id="CP042430">
    <property type="protein sequence ID" value="QEC48359.1"/>
    <property type="molecule type" value="Genomic_DNA"/>
</dbReference>
<feature type="domain" description="HTH gntR-type" evidence="4">
    <location>
        <begin position="15"/>
        <end position="85"/>
    </location>
</feature>
<dbReference type="GO" id="GO:0003677">
    <property type="term" value="F:DNA binding"/>
    <property type="evidence" value="ECO:0007669"/>
    <property type="project" value="UniProtKB-KW"/>
</dbReference>
<accession>A0A5B8U5F6</accession>
<dbReference type="InterPro" id="IPR008920">
    <property type="entry name" value="TF_FadR/GntR_C"/>
</dbReference>
<dbReference type="PANTHER" id="PTHR43537:SF5">
    <property type="entry name" value="UXU OPERON TRANSCRIPTIONAL REGULATOR"/>
    <property type="match status" value="1"/>
</dbReference>
<dbReference type="InterPro" id="IPR036388">
    <property type="entry name" value="WH-like_DNA-bd_sf"/>
</dbReference>
<keyword evidence="1" id="KW-0805">Transcription regulation</keyword>
<keyword evidence="6" id="KW-1185">Reference proteome</keyword>
<dbReference type="RefSeq" id="WP_146919806.1">
    <property type="nucleotide sequence ID" value="NZ_CP042430.1"/>
</dbReference>
<evidence type="ECO:0000256" key="3">
    <source>
        <dbReference type="ARBA" id="ARBA00023163"/>
    </source>
</evidence>
<evidence type="ECO:0000313" key="6">
    <source>
        <dbReference type="Proteomes" id="UP000321805"/>
    </source>
</evidence>
<proteinExistence type="predicted"/>
<dbReference type="Pfam" id="PF07729">
    <property type="entry name" value="FCD"/>
    <property type="match status" value="1"/>
</dbReference>
<dbReference type="OrthoDB" id="3172099at2"/>
<evidence type="ECO:0000256" key="2">
    <source>
        <dbReference type="ARBA" id="ARBA00023125"/>
    </source>
</evidence>
<dbReference type="Gene3D" id="1.10.10.10">
    <property type="entry name" value="Winged helix-like DNA-binding domain superfamily/Winged helix DNA-binding domain"/>
    <property type="match status" value="1"/>
</dbReference>
<organism evidence="5 6">
    <name type="scientific">Baekduia soli</name>
    <dbReference type="NCBI Taxonomy" id="496014"/>
    <lineage>
        <taxon>Bacteria</taxon>
        <taxon>Bacillati</taxon>
        <taxon>Actinomycetota</taxon>
        <taxon>Thermoleophilia</taxon>
        <taxon>Solirubrobacterales</taxon>
        <taxon>Baekduiaceae</taxon>
        <taxon>Baekduia</taxon>
    </lineage>
</organism>
<evidence type="ECO:0000256" key="1">
    <source>
        <dbReference type="ARBA" id="ARBA00023015"/>
    </source>
</evidence>
<dbReference type="PROSITE" id="PS50949">
    <property type="entry name" value="HTH_GNTR"/>
    <property type="match status" value="1"/>
</dbReference>
<dbReference type="PRINTS" id="PR00035">
    <property type="entry name" value="HTHGNTR"/>
</dbReference>
<dbReference type="PANTHER" id="PTHR43537">
    <property type="entry name" value="TRANSCRIPTIONAL REGULATOR, GNTR FAMILY"/>
    <property type="match status" value="1"/>
</dbReference>
<dbReference type="AlphaFoldDB" id="A0A5B8U5F6"/>
<gene>
    <name evidence="5" type="ORF">FSW04_12795</name>
</gene>
<name>A0A5B8U5F6_9ACTN</name>
<dbReference type="GO" id="GO:0003700">
    <property type="term" value="F:DNA-binding transcription factor activity"/>
    <property type="evidence" value="ECO:0007669"/>
    <property type="project" value="InterPro"/>
</dbReference>
<evidence type="ECO:0000313" key="5">
    <source>
        <dbReference type="EMBL" id="QEC48359.1"/>
    </source>
</evidence>
<reference evidence="5 6" key="1">
    <citation type="journal article" date="2018" name="J. Microbiol.">
        <title>Baekduia soli gen. nov., sp. nov., a novel bacterium isolated from the soil of Baekdu Mountain and proposal of a novel family name, Baekduiaceae fam. nov.</title>
        <authorList>
            <person name="An D.S."/>
            <person name="Siddiqi M.Z."/>
            <person name="Kim K.H."/>
            <person name="Yu H.S."/>
            <person name="Im W.T."/>
        </authorList>
    </citation>
    <scope>NUCLEOTIDE SEQUENCE [LARGE SCALE GENOMIC DNA]</scope>
    <source>
        <strain evidence="5 6">BR7-21</strain>
    </source>
</reference>
<dbReference type="SUPFAM" id="SSF46785">
    <property type="entry name" value="Winged helix' DNA-binding domain"/>
    <property type="match status" value="1"/>
</dbReference>
<dbReference type="Pfam" id="PF00392">
    <property type="entry name" value="GntR"/>
    <property type="match status" value="1"/>
</dbReference>
<dbReference type="CDD" id="cd07377">
    <property type="entry name" value="WHTH_GntR"/>
    <property type="match status" value="1"/>
</dbReference>
<sequence length="254" mass="27683">MGRVPHVEVQRVRVPKASDVFAAELRGRILDGDLEPGVALPNERALAEAAGLSRTVVREALRILEIEGLVVTRPGRGGGTVVDRPDPQSLTRSVDIFIRGRGVRFRELLEAREQIEPACAELAARHRTDDDLRALDAATEAVRAVAAEVPAFLTANAAWHVTVARISHNELLASFMRALSDAVRAATDIADFNSDEVRAGALRAHDRVARAIRDGDGGAARAAMAHHVGAYREQVLKYPVPEELGLEHEREERQ</sequence>